<keyword evidence="6" id="KW-0963">Cytoplasm</keyword>
<dbReference type="InterPro" id="IPR002109">
    <property type="entry name" value="Glutaredoxin"/>
</dbReference>
<dbReference type="InterPro" id="IPR011900">
    <property type="entry name" value="GRX_bact"/>
</dbReference>
<dbReference type="PRINTS" id="PR00160">
    <property type="entry name" value="GLUTAREDOXIN"/>
</dbReference>
<dbReference type="SUPFAM" id="SSF52833">
    <property type="entry name" value="Thioredoxin-like"/>
    <property type="match status" value="1"/>
</dbReference>
<name>A0ABY8MFL2_9SPIO</name>
<protein>
    <recommendedName>
        <fullName evidence="6">Glutaredoxin</fullName>
    </recommendedName>
</protein>
<accession>A0ABY8MFL2</accession>
<evidence type="ECO:0000256" key="3">
    <source>
        <dbReference type="ARBA" id="ARBA00022982"/>
    </source>
</evidence>
<keyword evidence="9" id="KW-1185">Reference proteome</keyword>
<evidence type="ECO:0000259" key="7">
    <source>
        <dbReference type="Pfam" id="PF00462"/>
    </source>
</evidence>
<proteinExistence type="inferred from homology"/>
<sequence length="92" mass="10492">MNKNAKVEMYYKDGCPFCIRAKALLVQKGWVIREYPAKRDQTLFAEMVDRSGGRRTFPQIFINDRHIGGCDELYSLEDQGKLDGLSESEGSV</sequence>
<evidence type="ECO:0000256" key="4">
    <source>
        <dbReference type="ARBA" id="ARBA00023157"/>
    </source>
</evidence>
<dbReference type="Gene3D" id="3.40.30.10">
    <property type="entry name" value="Glutaredoxin"/>
    <property type="match status" value="1"/>
</dbReference>
<comment type="similarity">
    <text evidence="1 6">Belongs to the glutaredoxin family.</text>
</comment>
<dbReference type="PROSITE" id="PS00195">
    <property type="entry name" value="GLUTAREDOXIN_1"/>
    <property type="match status" value="1"/>
</dbReference>
<keyword evidence="4" id="KW-1015">Disulfide bond</keyword>
<dbReference type="InterPro" id="IPR011767">
    <property type="entry name" value="GLR_AS"/>
</dbReference>
<evidence type="ECO:0000256" key="6">
    <source>
        <dbReference type="RuleBase" id="RU364065"/>
    </source>
</evidence>
<dbReference type="InterPro" id="IPR014025">
    <property type="entry name" value="Glutaredoxin_subgr"/>
</dbReference>
<dbReference type="CDD" id="cd03418">
    <property type="entry name" value="GRX_GRXb_1_3_like"/>
    <property type="match status" value="1"/>
</dbReference>
<dbReference type="PANTHER" id="PTHR45694">
    <property type="entry name" value="GLUTAREDOXIN 2"/>
    <property type="match status" value="1"/>
</dbReference>
<keyword evidence="5 6" id="KW-0676">Redox-active center</keyword>
<keyword evidence="3 6" id="KW-0249">Electron transport</keyword>
<gene>
    <name evidence="8" type="primary">grxC</name>
    <name evidence="8" type="ORF">P0082_09870</name>
</gene>
<dbReference type="NCBIfam" id="TIGR02181">
    <property type="entry name" value="GRX_bact"/>
    <property type="match status" value="1"/>
</dbReference>
<keyword evidence="2 6" id="KW-0813">Transport</keyword>
<dbReference type="Pfam" id="PF00462">
    <property type="entry name" value="Glutaredoxin"/>
    <property type="match status" value="1"/>
</dbReference>
<dbReference type="InterPro" id="IPR036249">
    <property type="entry name" value="Thioredoxin-like_sf"/>
</dbReference>
<comment type="function">
    <text evidence="6">Has a glutathione-disulfide oxidoreductase activity in the presence of NADPH and glutathione reductase. Reduces low molecular weight disulfides and proteins.</text>
</comment>
<dbReference type="Proteomes" id="UP001228690">
    <property type="component" value="Chromosome"/>
</dbReference>
<evidence type="ECO:0000313" key="9">
    <source>
        <dbReference type="Proteomes" id="UP001228690"/>
    </source>
</evidence>
<evidence type="ECO:0000256" key="1">
    <source>
        <dbReference type="ARBA" id="ARBA00007787"/>
    </source>
</evidence>
<dbReference type="RefSeq" id="WP_326926967.1">
    <property type="nucleotide sequence ID" value="NZ_CP123443.1"/>
</dbReference>
<organism evidence="8 9">
    <name type="scientific">Candidatus Haliotispira prima</name>
    <dbReference type="NCBI Taxonomy" id="3034016"/>
    <lineage>
        <taxon>Bacteria</taxon>
        <taxon>Pseudomonadati</taxon>
        <taxon>Spirochaetota</taxon>
        <taxon>Spirochaetia</taxon>
        <taxon>Spirochaetales</taxon>
        <taxon>Spirochaetaceae</taxon>
        <taxon>Candidatus Haliotispira</taxon>
    </lineage>
</organism>
<dbReference type="PROSITE" id="PS51354">
    <property type="entry name" value="GLUTAREDOXIN_2"/>
    <property type="match status" value="1"/>
</dbReference>
<evidence type="ECO:0000256" key="2">
    <source>
        <dbReference type="ARBA" id="ARBA00022448"/>
    </source>
</evidence>
<evidence type="ECO:0000313" key="8">
    <source>
        <dbReference type="EMBL" id="WGK68781.1"/>
    </source>
</evidence>
<dbReference type="PANTHER" id="PTHR45694:SF18">
    <property type="entry name" value="GLUTAREDOXIN-1-RELATED"/>
    <property type="match status" value="1"/>
</dbReference>
<dbReference type="EMBL" id="CP123443">
    <property type="protein sequence ID" value="WGK68781.1"/>
    <property type="molecule type" value="Genomic_DNA"/>
</dbReference>
<feature type="domain" description="Glutaredoxin" evidence="7">
    <location>
        <begin position="7"/>
        <end position="67"/>
    </location>
</feature>
<evidence type="ECO:0000256" key="5">
    <source>
        <dbReference type="ARBA" id="ARBA00023284"/>
    </source>
</evidence>
<reference evidence="8 9" key="1">
    <citation type="submission" date="2023-04" db="EMBL/GenBank/DDBJ databases">
        <title>Spirochaete genome identified in red abalone sample constitutes a novel genus.</title>
        <authorList>
            <person name="Sharma S.P."/>
            <person name="Purcell C.M."/>
            <person name="Hyde J.R."/>
            <person name="Severin A.J."/>
        </authorList>
    </citation>
    <scope>NUCLEOTIDE SEQUENCE [LARGE SCALE GENOMIC DNA]</scope>
    <source>
        <strain evidence="8 9">SP-2023</strain>
    </source>
</reference>